<keyword evidence="2" id="KW-1185">Reference proteome</keyword>
<dbReference type="Proteomes" id="UP000823775">
    <property type="component" value="Unassembled WGS sequence"/>
</dbReference>
<protein>
    <submittedName>
        <fullName evidence="1">Uncharacterized protein</fullName>
    </submittedName>
</protein>
<gene>
    <name evidence="1" type="ORF">HAX54_019560</name>
</gene>
<sequence>MGKRSRSSLLAEMNGSERGLVLYFRRGVKALREDCPTGLPACGSRHSRWPSPSFIRKSYSEIETAQPRKLIRVLAHSFFKNSSTSLYSIGPSLIGKSLPFPSNDRPPLALPPSELPFIPIALQNLPTLVKTRASRSSIHPTGGMDNEDTFTTFSLLSLCWNKCWGRVTKQGIASGIGANSASAASCHTRACKTTEPLLFEVMRWTIPYYSFKGASLHESILTPQLADLRFQRIEQKNSGTAERG</sequence>
<organism evidence="1 2">
    <name type="scientific">Datura stramonium</name>
    <name type="common">Jimsonweed</name>
    <name type="synonym">Common thornapple</name>
    <dbReference type="NCBI Taxonomy" id="4076"/>
    <lineage>
        <taxon>Eukaryota</taxon>
        <taxon>Viridiplantae</taxon>
        <taxon>Streptophyta</taxon>
        <taxon>Embryophyta</taxon>
        <taxon>Tracheophyta</taxon>
        <taxon>Spermatophyta</taxon>
        <taxon>Magnoliopsida</taxon>
        <taxon>eudicotyledons</taxon>
        <taxon>Gunneridae</taxon>
        <taxon>Pentapetalae</taxon>
        <taxon>asterids</taxon>
        <taxon>lamiids</taxon>
        <taxon>Solanales</taxon>
        <taxon>Solanaceae</taxon>
        <taxon>Solanoideae</taxon>
        <taxon>Datureae</taxon>
        <taxon>Datura</taxon>
    </lineage>
</organism>
<proteinExistence type="predicted"/>
<name>A0ABS8UPC2_DATST</name>
<evidence type="ECO:0000313" key="2">
    <source>
        <dbReference type="Proteomes" id="UP000823775"/>
    </source>
</evidence>
<accession>A0ABS8UPC2</accession>
<reference evidence="1 2" key="1">
    <citation type="journal article" date="2021" name="BMC Genomics">
        <title>Datura genome reveals duplications of psychoactive alkaloid biosynthetic genes and high mutation rate following tissue culture.</title>
        <authorList>
            <person name="Rajewski A."/>
            <person name="Carter-House D."/>
            <person name="Stajich J."/>
            <person name="Litt A."/>
        </authorList>
    </citation>
    <scope>NUCLEOTIDE SEQUENCE [LARGE SCALE GENOMIC DNA]</scope>
    <source>
        <strain evidence="1">AR-01</strain>
    </source>
</reference>
<evidence type="ECO:0000313" key="1">
    <source>
        <dbReference type="EMBL" id="MCD9560769.1"/>
    </source>
</evidence>
<comment type="caution">
    <text evidence="1">The sequence shown here is derived from an EMBL/GenBank/DDBJ whole genome shotgun (WGS) entry which is preliminary data.</text>
</comment>
<dbReference type="EMBL" id="JACEIK010002373">
    <property type="protein sequence ID" value="MCD9560769.1"/>
    <property type="molecule type" value="Genomic_DNA"/>
</dbReference>